<feature type="compositionally biased region" description="Acidic residues" evidence="1">
    <location>
        <begin position="44"/>
        <end position="56"/>
    </location>
</feature>
<dbReference type="VEuPathDB" id="FungiDB:H257_04386"/>
<feature type="transmembrane region" description="Helical" evidence="2">
    <location>
        <begin position="122"/>
        <end position="144"/>
    </location>
</feature>
<dbReference type="PANTHER" id="PTHR12277">
    <property type="entry name" value="ALPHA/BETA HYDROLASE DOMAIN-CONTAINING PROTEIN"/>
    <property type="match status" value="1"/>
</dbReference>
<gene>
    <name evidence="3" type="ORF">H257_04386</name>
</gene>
<dbReference type="SUPFAM" id="SSF53474">
    <property type="entry name" value="alpha/beta-Hydrolases"/>
    <property type="match status" value="1"/>
</dbReference>
<dbReference type="PANTHER" id="PTHR12277:SF81">
    <property type="entry name" value="PROTEIN ABHD13"/>
    <property type="match status" value="1"/>
</dbReference>
<keyword evidence="2" id="KW-0472">Membrane</keyword>
<dbReference type="OrthoDB" id="10249433at2759"/>
<reference evidence="3" key="1">
    <citation type="submission" date="2013-12" db="EMBL/GenBank/DDBJ databases">
        <title>The Genome Sequence of Aphanomyces astaci APO3.</title>
        <authorList>
            <consortium name="The Broad Institute Genomics Platform"/>
            <person name="Russ C."/>
            <person name="Tyler B."/>
            <person name="van West P."/>
            <person name="Dieguez-Uribeondo J."/>
            <person name="Young S.K."/>
            <person name="Zeng Q."/>
            <person name="Gargeya S."/>
            <person name="Fitzgerald M."/>
            <person name="Abouelleil A."/>
            <person name="Alvarado L."/>
            <person name="Chapman S.B."/>
            <person name="Gainer-Dewar J."/>
            <person name="Goldberg J."/>
            <person name="Griggs A."/>
            <person name="Gujja S."/>
            <person name="Hansen M."/>
            <person name="Howarth C."/>
            <person name="Imamovic A."/>
            <person name="Ireland A."/>
            <person name="Larimer J."/>
            <person name="McCowan C."/>
            <person name="Murphy C."/>
            <person name="Pearson M."/>
            <person name="Poon T.W."/>
            <person name="Priest M."/>
            <person name="Roberts A."/>
            <person name="Saif S."/>
            <person name="Shea T."/>
            <person name="Sykes S."/>
            <person name="Wortman J."/>
            <person name="Nusbaum C."/>
            <person name="Birren B."/>
        </authorList>
    </citation>
    <scope>NUCLEOTIDE SEQUENCE [LARGE SCALE GENOMIC DNA]</scope>
    <source>
        <strain evidence="3">APO3</strain>
    </source>
</reference>
<dbReference type="AlphaFoldDB" id="W4GVJ7"/>
<keyword evidence="2" id="KW-1133">Transmembrane helix</keyword>
<evidence type="ECO:0000256" key="1">
    <source>
        <dbReference type="SAM" id="MobiDB-lite"/>
    </source>
</evidence>
<evidence type="ECO:0000313" key="3">
    <source>
        <dbReference type="EMBL" id="ETV83740.1"/>
    </source>
</evidence>
<evidence type="ECO:0008006" key="4">
    <source>
        <dbReference type="Google" id="ProtNLM"/>
    </source>
</evidence>
<feature type="transmembrane region" description="Helical" evidence="2">
    <location>
        <begin position="94"/>
        <end position="116"/>
    </location>
</feature>
<feature type="region of interest" description="Disordered" evidence="1">
    <location>
        <begin position="24"/>
        <end position="56"/>
    </location>
</feature>
<proteinExistence type="predicted"/>
<dbReference type="EMBL" id="KI913120">
    <property type="protein sequence ID" value="ETV83740.1"/>
    <property type="molecule type" value="Genomic_DNA"/>
</dbReference>
<dbReference type="RefSeq" id="XP_009827170.1">
    <property type="nucleotide sequence ID" value="XM_009828868.1"/>
</dbReference>
<accession>W4GVJ7</accession>
<sequence length="783" mass="86474">MEGEPSKDTVEMRKLVHSLSPSVNIDIHDQPQPELETVSSRSDSDDDSDDDESNLIDDNEADMALSEETYPPTCLAQQLWSPFRRLVMFPATTFIIFAITNTLFVGTWSFFAWVAYLITKPGLFVVVVASGVGLGRFVALLIAYPGHLRVVTRDCERNFAKMCQRWLLLTADTTDDLINLLQSPEPWDQARVAAFVAIRDDYRSCVTNIMTILSRSLEIVDAEDTLTPDGRAVLSRARLYLQYANDLEPALLLAISREAGAAAPSFHAAPLATMLVAFKACVQDVRDAVELMGEPSTTPTRTGLARLVSELWQSRRPFEIVANLSLMRADLAARYVRRPISIHDVILKIQNGRQLWVDAPDGHRIDAMFLPGHGHSNASSNNGRTVLLCNPNCGLYEFHHFQSDWIPFYTNHGINVCVFNYRGYGRCQGYPSPHANNVDGMAMVRHLQVVQGVTRLAVHGESIGGMVATYVAKHAADIELLVADRTFANLPAVAQRLVASWAGKALTCVTRWQTDNVANYLDARCHKVICCDPCDEIVSDASSLKAGIALRLELGDMKLDARGHTSCLAPPCRSLQARHDSTALVSSNPLNESSVEEFALALERIAQRAREAMSPSSRSDSDEKRIVDVWSAVASVDGHCGQSLFYASGGGLETIRTWMASLLVWGPSRAQSQADHPETAPERRRDDFVTPISLDQAHAVLCKILDDCPSFHEDADVTTLVAMVEYLQESMALRLAQTTPSHDIGRLVPLNCGHNANFSDREKQAFATHLISFNWLDADTLTK</sequence>
<name>W4GVJ7_APHAT</name>
<organism evidence="3">
    <name type="scientific">Aphanomyces astaci</name>
    <name type="common">Crayfish plague agent</name>
    <dbReference type="NCBI Taxonomy" id="112090"/>
    <lineage>
        <taxon>Eukaryota</taxon>
        <taxon>Sar</taxon>
        <taxon>Stramenopiles</taxon>
        <taxon>Oomycota</taxon>
        <taxon>Saprolegniomycetes</taxon>
        <taxon>Saprolegniales</taxon>
        <taxon>Verrucalvaceae</taxon>
        <taxon>Aphanomyces</taxon>
    </lineage>
</organism>
<dbReference type="InterPro" id="IPR029058">
    <property type="entry name" value="AB_hydrolase_fold"/>
</dbReference>
<dbReference type="GeneID" id="20806382"/>
<keyword evidence="2" id="KW-0812">Transmembrane</keyword>
<protein>
    <recommendedName>
        <fullName evidence="4">AB hydrolase-1 domain-containing protein</fullName>
    </recommendedName>
</protein>
<evidence type="ECO:0000256" key="2">
    <source>
        <dbReference type="SAM" id="Phobius"/>
    </source>
</evidence>
<dbReference type="Gene3D" id="3.40.50.1820">
    <property type="entry name" value="alpha/beta hydrolase"/>
    <property type="match status" value="1"/>
</dbReference>